<accession>A0ABP9VR37</accession>
<dbReference type="Gene3D" id="1.20.5.300">
    <property type="match status" value="1"/>
</dbReference>
<sequence>MANETNLAQRVIELEIKITHMQHAYDQLNEVVTEQAMRQDRLQAVLKAMKEKMEDLKAAKEPAQDPLDEKPPHY</sequence>
<comment type="caution">
    <text evidence="2">The sequence shown here is derived from an EMBL/GenBank/DDBJ whole genome shotgun (WGS) entry which is preliminary data.</text>
</comment>
<protein>
    <submittedName>
        <fullName evidence="2">Protein SlyX</fullName>
    </submittedName>
</protein>
<organism evidence="2 3">
    <name type="scientific">Novipirellula caenicola</name>
    <dbReference type="NCBI Taxonomy" id="1536901"/>
    <lineage>
        <taxon>Bacteria</taxon>
        <taxon>Pseudomonadati</taxon>
        <taxon>Planctomycetota</taxon>
        <taxon>Planctomycetia</taxon>
        <taxon>Pirellulales</taxon>
        <taxon>Pirellulaceae</taxon>
        <taxon>Novipirellula</taxon>
    </lineage>
</organism>
<evidence type="ECO:0000313" key="3">
    <source>
        <dbReference type="Proteomes" id="UP001416858"/>
    </source>
</evidence>
<evidence type="ECO:0000256" key="1">
    <source>
        <dbReference type="SAM" id="MobiDB-lite"/>
    </source>
</evidence>
<proteinExistence type="predicted"/>
<dbReference type="InterPro" id="IPR007236">
    <property type="entry name" value="SlyX"/>
</dbReference>
<dbReference type="PANTHER" id="PTHR36508:SF1">
    <property type="entry name" value="PROTEIN SLYX"/>
    <property type="match status" value="1"/>
</dbReference>
<dbReference type="EMBL" id="BAABRO010000004">
    <property type="protein sequence ID" value="GAA5507085.1"/>
    <property type="molecule type" value="Genomic_DNA"/>
</dbReference>
<evidence type="ECO:0000313" key="2">
    <source>
        <dbReference type="EMBL" id="GAA5507085.1"/>
    </source>
</evidence>
<dbReference type="PANTHER" id="PTHR36508">
    <property type="entry name" value="PROTEIN SLYX"/>
    <property type="match status" value="1"/>
</dbReference>
<feature type="region of interest" description="Disordered" evidence="1">
    <location>
        <begin position="55"/>
        <end position="74"/>
    </location>
</feature>
<name>A0ABP9VR37_9BACT</name>
<reference evidence="2 3" key="1">
    <citation type="submission" date="2024-02" db="EMBL/GenBank/DDBJ databases">
        <title>Rhodopirellula caenicola NBRC 110016.</title>
        <authorList>
            <person name="Ichikawa N."/>
            <person name="Katano-Makiyama Y."/>
            <person name="Hidaka K."/>
        </authorList>
    </citation>
    <scope>NUCLEOTIDE SEQUENCE [LARGE SCALE GENOMIC DNA]</scope>
    <source>
        <strain evidence="2 3">NBRC 110016</strain>
    </source>
</reference>
<dbReference type="RefSeq" id="WP_345683969.1">
    <property type="nucleotide sequence ID" value="NZ_BAABRO010000004.1"/>
</dbReference>
<keyword evidence="3" id="KW-1185">Reference proteome</keyword>
<dbReference type="Proteomes" id="UP001416858">
    <property type="component" value="Unassembled WGS sequence"/>
</dbReference>
<gene>
    <name evidence="2" type="primary">slyX</name>
    <name evidence="2" type="ORF">Rcae01_02539</name>
</gene>
<dbReference type="Pfam" id="PF04102">
    <property type="entry name" value="SlyX"/>
    <property type="match status" value="1"/>
</dbReference>